<feature type="transmembrane region" description="Helical" evidence="1">
    <location>
        <begin position="20"/>
        <end position="44"/>
    </location>
</feature>
<accession>A0AAD4RCV3</accession>
<reference evidence="2" key="1">
    <citation type="submission" date="2022-01" db="EMBL/GenBank/DDBJ databases">
        <title>Genome Sequence Resource for Two Populations of Ditylenchus destructor, the Migratory Endoparasitic Phytonematode.</title>
        <authorList>
            <person name="Zhang H."/>
            <person name="Lin R."/>
            <person name="Xie B."/>
        </authorList>
    </citation>
    <scope>NUCLEOTIDE SEQUENCE</scope>
    <source>
        <strain evidence="2">BazhouSP</strain>
    </source>
</reference>
<feature type="transmembrane region" description="Helical" evidence="1">
    <location>
        <begin position="144"/>
        <end position="166"/>
    </location>
</feature>
<sequence length="229" mass="25682">MSVPNQLRNLFMNSEKQPYLILWCSALNSIQLAVNPVAILFLALDRILTIRLGLDYTNRRQTMLVVSDIAAISFIFVVHIGIVMKELPLDMNIEKCLAFSCVLGKSYDIFRYKNIASNCLDIPICLCLFLILRERITSRRNSAIKYTLICEVIFELIPNIITHVVYALDLSIGYYIGVGIYTASATSSLLCAIIYVRIFTEKRIFGKHVVVGTATMVADSKGVNAQKSS</sequence>
<comment type="caution">
    <text evidence="2">The sequence shown here is derived from an EMBL/GenBank/DDBJ whole genome shotgun (WGS) entry which is preliminary data.</text>
</comment>
<proteinExistence type="predicted"/>
<keyword evidence="1" id="KW-0472">Membrane</keyword>
<keyword evidence="3" id="KW-1185">Reference proteome</keyword>
<evidence type="ECO:0000313" key="3">
    <source>
        <dbReference type="Proteomes" id="UP001201812"/>
    </source>
</evidence>
<dbReference type="Proteomes" id="UP001201812">
    <property type="component" value="Unassembled WGS sequence"/>
</dbReference>
<protein>
    <submittedName>
        <fullName evidence="2">Uncharacterized protein</fullName>
    </submittedName>
</protein>
<gene>
    <name evidence="2" type="ORF">DdX_00326</name>
</gene>
<evidence type="ECO:0000256" key="1">
    <source>
        <dbReference type="SAM" id="Phobius"/>
    </source>
</evidence>
<dbReference type="AlphaFoldDB" id="A0AAD4RCV3"/>
<keyword evidence="1" id="KW-1133">Transmembrane helix</keyword>
<dbReference type="EMBL" id="JAKKPZ010000001">
    <property type="protein sequence ID" value="KAI1728167.1"/>
    <property type="molecule type" value="Genomic_DNA"/>
</dbReference>
<feature type="transmembrane region" description="Helical" evidence="1">
    <location>
        <begin position="64"/>
        <end position="84"/>
    </location>
</feature>
<name>A0AAD4RCV3_9BILA</name>
<keyword evidence="1" id="KW-0812">Transmembrane</keyword>
<evidence type="ECO:0000313" key="2">
    <source>
        <dbReference type="EMBL" id="KAI1728167.1"/>
    </source>
</evidence>
<organism evidence="2 3">
    <name type="scientific">Ditylenchus destructor</name>
    <dbReference type="NCBI Taxonomy" id="166010"/>
    <lineage>
        <taxon>Eukaryota</taxon>
        <taxon>Metazoa</taxon>
        <taxon>Ecdysozoa</taxon>
        <taxon>Nematoda</taxon>
        <taxon>Chromadorea</taxon>
        <taxon>Rhabditida</taxon>
        <taxon>Tylenchina</taxon>
        <taxon>Tylenchomorpha</taxon>
        <taxon>Sphaerularioidea</taxon>
        <taxon>Anguinidae</taxon>
        <taxon>Anguininae</taxon>
        <taxon>Ditylenchus</taxon>
    </lineage>
</organism>
<feature type="transmembrane region" description="Helical" evidence="1">
    <location>
        <begin position="115"/>
        <end position="132"/>
    </location>
</feature>
<feature type="transmembrane region" description="Helical" evidence="1">
    <location>
        <begin position="172"/>
        <end position="196"/>
    </location>
</feature>